<dbReference type="InterPro" id="IPR027417">
    <property type="entry name" value="P-loop_NTPase"/>
</dbReference>
<proteinExistence type="inferred from homology"/>
<dbReference type="Proteomes" id="UP000332515">
    <property type="component" value="Unassembled WGS sequence"/>
</dbReference>
<dbReference type="InterPro" id="IPR013611">
    <property type="entry name" value="Transp-assoc_OB_typ2"/>
</dbReference>
<feature type="domain" description="ABC transporter" evidence="5">
    <location>
        <begin position="4"/>
        <end position="234"/>
    </location>
</feature>
<dbReference type="PROSITE" id="PS00211">
    <property type="entry name" value="ABC_TRANSPORTER_1"/>
    <property type="match status" value="1"/>
</dbReference>
<organism evidence="6 7">
    <name type="scientific">Segnochrobactrum spirostomi</name>
    <dbReference type="NCBI Taxonomy" id="2608987"/>
    <lineage>
        <taxon>Bacteria</taxon>
        <taxon>Pseudomonadati</taxon>
        <taxon>Pseudomonadota</taxon>
        <taxon>Alphaproteobacteria</taxon>
        <taxon>Hyphomicrobiales</taxon>
        <taxon>Segnochrobactraceae</taxon>
        <taxon>Segnochrobactrum</taxon>
    </lineage>
</organism>
<keyword evidence="3" id="KW-0547">Nucleotide-binding</keyword>
<sequence>MAFLDIRRLRKSYGAAVALDGVDLSVEEGEFITLLGPSGSGKTTLLMSIAGFVKPDEGGIVLSGIDVTDLEPEDRNLGLVFQGYALFPHLSVRDNVAFPLRVRQLEKRAIAERVEEMLALVGLDKLAARKPRELSGGQQQRVALARALAYSPRLLLLDEPLSALDRSLRENMQRELKRLHRETGVTFIFVTHDQEEAYAMSDRIAVFQNGSIVQIGAPREIYRNPVSRFVAGFIGGNNLIRARFSSERNRLAMLGRDLPVPPHFDPARHHRDGDVSAWIRSEDIEVGGAEAGFEVFDVTVIDRAFIGTGERIVVRTRDGEELALIIPDGAAGTVTIGAPLQCRIRPDLIGFLLPD</sequence>
<gene>
    <name evidence="6" type="ORF">F0357_18060</name>
</gene>
<dbReference type="RefSeq" id="WP_153485418.1">
    <property type="nucleotide sequence ID" value="NZ_VWNA01000001.1"/>
</dbReference>
<dbReference type="SUPFAM" id="SSF52540">
    <property type="entry name" value="P-loop containing nucleoside triphosphate hydrolases"/>
    <property type="match status" value="1"/>
</dbReference>
<dbReference type="InterPro" id="IPR008995">
    <property type="entry name" value="Mo/tungstate-bd_C_term_dom"/>
</dbReference>
<dbReference type="PANTHER" id="PTHR42781">
    <property type="entry name" value="SPERMIDINE/PUTRESCINE IMPORT ATP-BINDING PROTEIN POTA"/>
    <property type="match status" value="1"/>
</dbReference>
<dbReference type="Gene3D" id="3.40.50.300">
    <property type="entry name" value="P-loop containing nucleotide triphosphate hydrolases"/>
    <property type="match status" value="1"/>
</dbReference>
<name>A0A6A7Y964_9HYPH</name>
<evidence type="ECO:0000256" key="2">
    <source>
        <dbReference type="ARBA" id="ARBA00022448"/>
    </source>
</evidence>
<dbReference type="Pfam" id="PF08402">
    <property type="entry name" value="TOBE_2"/>
    <property type="match status" value="1"/>
</dbReference>
<dbReference type="SMART" id="SM00382">
    <property type="entry name" value="AAA"/>
    <property type="match status" value="1"/>
</dbReference>
<evidence type="ECO:0000313" key="6">
    <source>
        <dbReference type="EMBL" id="MQT14521.1"/>
    </source>
</evidence>
<dbReference type="SUPFAM" id="SSF50331">
    <property type="entry name" value="MOP-like"/>
    <property type="match status" value="1"/>
</dbReference>
<dbReference type="FunFam" id="3.40.50.300:FF:000133">
    <property type="entry name" value="Spermidine/putrescine import ATP-binding protein PotA"/>
    <property type="match status" value="1"/>
</dbReference>
<comment type="similarity">
    <text evidence="1">Belongs to the ABC transporter superfamily.</text>
</comment>
<keyword evidence="2" id="KW-0813">Transport</keyword>
<evidence type="ECO:0000256" key="4">
    <source>
        <dbReference type="ARBA" id="ARBA00022840"/>
    </source>
</evidence>
<dbReference type="Pfam" id="PF00005">
    <property type="entry name" value="ABC_tran"/>
    <property type="match status" value="1"/>
</dbReference>
<dbReference type="InterPro" id="IPR003593">
    <property type="entry name" value="AAA+_ATPase"/>
</dbReference>
<dbReference type="InterPro" id="IPR017871">
    <property type="entry name" value="ABC_transporter-like_CS"/>
</dbReference>
<evidence type="ECO:0000313" key="7">
    <source>
        <dbReference type="Proteomes" id="UP000332515"/>
    </source>
</evidence>
<dbReference type="PROSITE" id="PS50893">
    <property type="entry name" value="ABC_TRANSPORTER_2"/>
    <property type="match status" value="1"/>
</dbReference>
<dbReference type="GO" id="GO:0022857">
    <property type="term" value="F:transmembrane transporter activity"/>
    <property type="evidence" value="ECO:0007669"/>
    <property type="project" value="InterPro"/>
</dbReference>
<evidence type="ECO:0000259" key="5">
    <source>
        <dbReference type="PROSITE" id="PS50893"/>
    </source>
</evidence>
<dbReference type="GO" id="GO:0016887">
    <property type="term" value="F:ATP hydrolysis activity"/>
    <property type="evidence" value="ECO:0007669"/>
    <property type="project" value="InterPro"/>
</dbReference>
<dbReference type="AlphaFoldDB" id="A0A6A7Y964"/>
<accession>A0A6A7Y964</accession>
<dbReference type="EMBL" id="VWNA01000001">
    <property type="protein sequence ID" value="MQT14521.1"/>
    <property type="molecule type" value="Genomic_DNA"/>
</dbReference>
<dbReference type="Gene3D" id="2.40.50.100">
    <property type="match status" value="1"/>
</dbReference>
<evidence type="ECO:0000256" key="1">
    <source>
        <dbReference type="ARBA" id="ARBA00005417"/>
    </source>
</evidence>
<evidence type="ECO:0000256" key="3">
    <source>
        <dbReference type="ARBA" id="ARBA00022741"/>
    </source>
</evidence>
<dbReference type="InterPro" id="IPR003439">
    <property type="entry name" value="ABC_transporter-like_ATP-bd"/>
</dbReference>
<keyword evidence="7" id="KW-1185">Reference proteome</keyword>
<keyword evidence="4 6" id="KW-0067">ATP-binding</keyword>
<dbReference type="PANTHER" id="PTHR42781:SF4">
    <property type="entry name" value="SPERMIDINE_PUTRESCINE IMPORT ATP-BINDING PROTEIN POTA"/>
    <property type="match status" value="1"/>
</dbReference>
<protein>
    <submittedName>
        <fullName evidence="6">ABC transporter ATP-binding protein</fullName>
    </submittedName>
</protein>
<dbReference type="GO" id="GO:0043190">
    <property type="term" value="C:ATP-binding cassette (ABC) transporter complex"/>
    <property type="evidence" value="ECO:0007669"/>
    <property type="project" value="InterPro"/>
</dbReference>
<dbReference type="GO" id="GO:0015847">
    <property type="term" value="P:putrescine transport"/>
    <property type="evidence" value="ECO:0007669"/>
    <property type="project" value="UniProtKB-ARBA"/>
</dbReference>
<dbReference type="InterPro" id="IPR050093">
    <property type="entry name" value="ABC_SmlMolc_Importer"/>
</dbReference>
<reference evidence="6 7" key="1">
    <citation type="submission" date="2019-09" db="EMBL/GenBank/DDBJ databases">
        <title>Segnochrobactrum spirostomi gen. nov., sp. nov., isolated from the ciliate Spirostomum cf. yagiui and description of a novel family, Segnochrobactraceae fam. nov. within the order Rhizobiales of the class Alphaproteobacteria.</title>
        <authorList>
            <person name="Akter S."/>
            <person name="Shazib S.U.A."/>
            <person name="Shin M.K."/>
        </authorList>
    </citation>
    <scope>NUCLEOTIDE SEQUENCE [LARGE SCALE GENOMIC DNA]</scope>
    <source>
        <strain evidence="6 7">Sp-1</strain>
    </source>
</reference>
<dbReference type="GO" id="GO:0005524">
    <property type="term" value="F:ATP binding"/>
    <property type="evidence" value="ECO:0007669"/>
    <property type="project" value="UniProtKB-KW"/>
</dbReference>
<comment type="caution">
    <text evidence="6">The sequence shown here is derived from an EMBL/GenBank/DDBJ whole genome shotgun (WGS) entry which is preliminary data.</text>
</comment>